<evidence type="ECO:0000313" key="2">
    <source>
        <dbReference type="Proteomes" id="UP000295729"/>
    </source>
</evidence>
<dbReference type="GO" id="GO:0016989">
    <property type="term" value="F:sigma factor antagonist activity"/>
    <property type="evidence" value="ECO:0007669"/>
    <property type="project" value="TreeGrafter"/>
</dbReference>
<sequence>MSQMSDHPSYDQALEQAAEWAIELGENPSQSHLSQWQTWLNHSQINQQAWLKIQQVQTRFQSVQTSNAAKEVLTGTPQRQIQRREFLQRFAAFGGITLGASWLTSQTKVGSWVGNLFADAHTNIGQRQKLTTFAGALWLNTTSALNLSDTEQHLQYELLSGEIALNSMNNQRTSQYLSIDGVQIISQQAHYAARRFANGHFQLSLIEGEARITAGQQSITLQPRQAVTIKDFKVDHMATVSPHAFSWTQGRLEVIDMTLSTLAAELNRYTLGHIHVDKAVQPISIVGAFPIDDINSATQLLSEVAPIKVSHPLPYLTLIQAV</sequence>
<proteinExistence type="predicted"/>
<dbReference type="Gene3D" id="2.60.120.1440">
    <property type="match status" value="1"/>
</dbReference>
<dbReference type="PIRSF" id="PIRSF018266">
    <property type="entry name" value="FecR"/>
    <property type="match status" value="1"/>
</dbReference>
<dbReference type="OrthoDB" id="7032198at2"/>
<dbReference type="AlphaFoldDB" id="A0A4R6X738"/>
<accession>A0A4R6X738</accession>
<dbReference type="PANTHER" id="PTHR30273:SF2">
    <property type="entry name" value="PROTEIN FECR"/>
    <property type="match status" value="1"/>
</dbReference>
<gene>
    <name evidence="1" type="ORF">C8D85_2008</name>
</gene>
<dbReference type="RefSeq" id="WP_133562234.1">
    <property type="nucleotide sequence ID" value="NZ_SNZA01000003.1"/>
</dbReference>
<name>A0A4R6X738_9GAMM</name>
<dbReference type="EMBL" id="SNZA01000003">
    <property type="protein sequence ID" value="TDR13134.1"/>
    <property type="molecule type" value="Genomic_DNA"/>
</dbReference>
<reference evidence="1 2" key="1">
    <citation type="submission" date="2019-03" db="EMBL/GenBank/DDBJ databases">
        <title>Genomic Encyclopedia of Type Strains, Phase IV (KMG-IV): sequencing the most valuable type-strain genomes for metagenomic binning, comparative biology and taxonomic classification.</title>
        <authorList>
            <person name="Goeker M."/>
        </authorList>
    </citation>
    <scope>NUCLEOTIDE SEQUENCE [LARGE SCALE GENOMIC DNA]</scope>
    <source>
        <strain evidence="1 2">DSM 5604</strain>
    </source>
</reference>
<dbReference type="InterPro" id="IPR012373">
    <property type="entry name" value="Ferrdict_sens_TM"/>
</dbReference>
<dbReference type="Proteomes" id="UP000295729">
    <property type="component" value="Unassembled WGS sequence"/>
</dbReference>
<protein>
    <submittedName>
        <fullName evidence="1">FecR family protein</fullName>
    </submittedName>
</protein>
<comment type="caution">
    <text evidence="1">The sequence shown here is derived from an EMBL/GenBank/DDBJ whole genome shotgun (WGS) entry which is preliminary data.</text>
</comment>
<organism evidence="1 2">
    <name type="scientific">Marinomonas communis</name>
    <dbReference type="NCBI Taxonomy" id="28254"/>
    <lineage>
        <taxon>Bacteria</taxon>
        <taxon>Pseudomonadati</taxon>
        <taxon>Pseudomonadota</taxon>
        <taxon>Gammaproteobacteria</taxon>
        <taxon>Oceanospirillales</taxon>
        <taxon>Oceanospirillaceae</taxon>
        <taxon>Marinomonas</taxon>
    </lineage>
</organism>
<evidence type="ECO:0000313" key="1">
    <source>
        <dbReference type="EMBL" id="TDR13134.1"/>
    </source>
</evidence>
<dbReference type="PANTHER" id="PTHR30273">
    <property type="entry name" value="PERIPLASMIC SIGNAL SENSOR AND SIGMA FACTOR ACTIVATOR FECR-RELATED"/>
    <property type="match status" value="1"/>
</dbReference>
<keyword evidence="2" id="KW-1185">Reference proteome</keyword>